<comment type="caution">
    <text evidence="1">The sequence shown here is derived from an EMBL/GenBank/DDBJ whole genome shotgun (WGS) entry which is preliminary data.</text>
</comment>
<protein>
    <submittedName>
        <fullName evidence="1">Uncharacterized protein</fullName>
    </submittedName>
</protein>
<organism evidence="1">
    <name type="scientific">candidate division WOR-3 bacterium</name>
    <dbReference type="NCBI Taxonomy" id="2052148"/>
    <lineage>
        <taxon>Bacteria</taxon>
        <taxon>Bacteria division WOR-3</taxon>
    </lineage>
</organism>
<reference evidence="1" key="1">
    <citation type="journal article" date="2020" name="mSystems">
        <title>Genome- and Community-Level Interaction Insights into Carbon Utilization and Element Cycling Functions of Hydrothermarchaeota in Hydrothermal Sediment.</title>
        <authorList>
            <person name="Zhou Z."/>
            <person name="Liu Y."/>
            <person name="Xu W."/>
            <person name="Pan J."/>
            <person name="Luo Z.H."/>
            <person name="Li M."/>
        </authorList>
    </citation>
    <scope>NUCLEOTIDE SEQUENCE [LARGE SCALE GENOMIC DNA]</scope>
    <source>
        <strain evidence="1">SpSt-34</strain>
    </source>
</reference>
<gene>
    <name evidence="1" type="ORF">ENQ77_05210</name>
</gene>
<dbReference type="AlphaFoldDB" id="A0A7C2K4U9"/>
<name>A0A7C2K4U9_UNCW3</name>
<dbReference type="EMBL" id="DSOL01000148">
    <property type="protein sequence ID" value="HEN28045.1"/>
    <property type="molecule type" value="Genomic_DNA"/>
</dbReference>
<sequence>MSSTFKSKLNKIIEEISVNEVQDALKRILERRPENIVEGFLEEINFGRKLRAHPLVGKTIDFGNLMRYVRRSEYYKKLNEELIKIMEQQAEIEDIIEMKRLLESLRNQIIDYIVAKAGESEQGLRHIHAPGSVARSEARNLYFGEKYTQENLYWLASRLCDSIVLGENIGIYSENESLMSYLRQLASQHFKSTFRIELSDLEISGDEADHPYAVILGFILWLGKRLWVEEKPETKAFIHSILDNLKKSAISLFFMSGEKEKWSTIGLPRLDIFIERWILNEESRVKIETLRSELNKFIIAVRRESKREKKLKEAENFIDLLMSNYEAFCRRLIEHGNIDLYAIRRLMDIIVDLGTRYNLKIYLGPLGSVIGY</sequence>
<accession>A0A7C2K4U9</accession>
<evidence type="ECO:0000313" key="1">
    <source>
        <dbReference type="EMBL" id="HEN28045.1"/>
    </source>
</evidence>
<proteinExistence type="predicted"/>